<dbReference type="InterPro" id="IPR051207">
    <property type="entry name" value="ComplexI_NDUFA9_subunit"/>
</dbReference>
<dbReference type="Pfam" id="PF13460">
    <property type="entry name" value="NAD_binding_10"/>
    <property type="match status" value="1"/>
</dbReference>
<reference evidence="2 3" key="1">
    <citation type="submission" date="2024-09" db="EMBL/GenBank/DDBJ databases">
        <authorList>
            <person name="Sun Q."/>
            <person name="Mori K."/>
        </authorList>
    </citation>
    <scope>NUCLEOTIDE SEQUENCE [LARGE SCALE GENOMIC DNA]</scope>
    <source>
        <strain evidence="2 3">JCM 3307</strain>
    </source>
</reference>
<protein>
    <submittedName>
        <fullName evidence="2">SDR family oxidoreductase</fullName>
    </submittedName>
</protein>
<dbReference type="PANTHER" id="PTHR12126">
    <property type="entry name" value="NADH-UBIQUINONE OXIDOREDUCTASE 39 KDA SUBUNIT-RELATED"/>
    <property type="match status" value="1"/>
</dbReference>
<dbReference type="EMBL" id="JBHMCA010000043">
    <property type="protein sequence ID" value="MFB9445757.1"/>
    <property type="molecule type" value="Genomic_DNA"/>
</dbReference>
<dbReference type="InterPro" id="IPR036291">
    <property type="entry name" value="NAD(P)-bd_dom_sf"/>
</dbReference>
<name>A0ABV5MA69_9ACTN</name>
<comment type="caution">
    <text evidence="2">The sequence shown here is derived from an EMBL/GenBank/DDBJ whole genome shotgun (WGS) entry which is preliminary data.</text>
</comment>
<dbReference type="Gene3D" id="3.40.50.720">
    <property type="entry name" value="NAD(P)-binding Rossmann-like Domain"/>
    <property type="match status" value="1"/>
</dbReference>
<feature type="domain" description="NAD(P)-binding" evidence="1">
    <location>
        <begin position="7"/>
        <end position="175"/>
    </location>
</feature>
<evidence type="ECO:0000313" key="3">
    <source>
        <dbReference type="Proteomes" id="UP001589608"/>
    </source>
</evidence>
<dbReference type="InterPro" id="IPR016040">
    <property type="entry name" value="NAD(P)-bd_dom"/>
</dbReference>
<proteinExistence type="predicted"/>
<evidence type="ECO:0000259" key="1">
    <source>
        <dbReference type="Pfam" id="PF13460"/>
    </source>
</evidence>
<accession>A0ABV5MA69</accession>
<keyword evidence="3" id="KW-1185">Reference proteome</keyword>
<dbReference type="RefSeq" id="WP_223093169.1">
    <property type="nucleotide sequence ID" value="NZ_CP061913.1"/>
</dbReference>
<sequence length="246" mass="25148">MKIVVFGGTGLIGRKLIALLERAGHVPVAASPSSGVDTIAGIGLDEVLAGADVSVDVTNSPSFADDDVLAFFRTSTANQLAAAAKAGVGHHVALSIVGTDRVPDSGYLRAKAVQEELITSGPVPFTIVRATQFYEFAAGIAASATGPDGTAHLTPAKLQPVAADDVARLLAEVVPAPPVKGIVELGGPEKIGLDEFVRRAVDPSTIIVTDPAATYFGAHIDDTQLTTGPHAHIGAIGYADWLAARS</sequence>
<organism evidence="2 3">
    <name type="scientific">Dactylosporangium vinaceum</name>
    <dbReference type="NCBI Taxonomy" id="53362"/>
    <lineage>
        <taxon>Bacteria</taxon>
        <taxon>Bacillati</taxon>
        <taxon>Actinomycetota</taxon>
        <taxon>Actinomycetes</taxon>
        <taxon>Micromonosporales</taxon>
        <taxon>Micromonosporaceae</taxon>
        <taxon>Dactylosporangium</taxon>
    </lineage>
</organism>
<gene>
    <name evidence="2" type="ORF">ACFFTR_21975</name>
</gene>
<dbReference type="PANTHER" id="PTHR12126:SF11">
    <property type="entry name" value="NADH DEHYDROGENASE [UBIQUINONE] 1 ALPHA SUBCOMPLEX SUBUNIT 9, MITOCHONDRIAL"/>
    <property type="match status" value="1"/>
</dbReference>
<dbReference type="Proteomes" id="UP001589608">
    <property type="component" value="Unassembled WGS sequence"/>
</dbReference>
<evidence type="ECO:0000313" key="2">
    <source>
        <dbReference type="EMBL" id="MFB9445757.1"/>
    </source>
</evidence>
<dbReference type="SUPFAM" id="SSF51735">
    <property type="entry name" value="NAD(P)-binding Rossmann-fold domains"/>
    <property type="match status" value="1"/>
</dbReference>